<feature type="domain" description="HTH tetR-type" evidence="5">
    <location>
        <begin position="5"/>
        <end position="63"/>
    </location>
</feature>
<gene>
    <name evidence="6" type="ORF">RM844_28435</name>
</gene>
<evidence type="ECO:0000256" key="4">
    <source>
        <dbReference type="PROSITE-ProRule" id="PRU00335"/>
    </source>
</evidence>
<feature type="DNA-binding region" description="H-T-H motif" evidence="4">
    <location>
        <begin position="26"/>
        <end position="45"/>
    </location>
</feature>
<protein>
    <submittedName>
        <fullName evidence="6">TetR/AcrR family transcriptional regulator</fullName>
    </submittedName>
</protein>
<dbReference type="SUPFAM" id="SSF46689">
    <property type="entry name" value="Homeodomain-like"/>
    <property type="match status" value="1"/>
</dbReference>
<evidence type="ECO:0000256" key="2">
    <source>
        <dbReference type="ARBA" id="ARBA00023125"/>
    </source>
</evidence>
<evidence type="ECO:0000256" key="1">
    <source>
        <dbReference type="ARBA" id="ARBA00023015"/>
    </source>
</evidence>
<sequence length="189" mass="20875">MIQVLPSDSALLDAAAQHLSRNRSAALGEVARAAGVSRATLHRRWPTREALLRAVGERSIAVVDELLAEAELPADAAPEAFDPALDRFIDGLAPAIHLYGFTCYEPQLLADPELSADVRAQDERALRFFAHGQRLGRLRPDLPAAWLWHSLWGLLESAAYGVDEGQFGRREVRRLVTTTYRTGNQTESH</sequence>
<name>A0ABU2JYX9_9ACTN</name>
<dbReference type="Gene3D" id="1.10.357.10">
    <property type="entry name" value="Tetracycline Repressor, domain 2"/>
    <property type="match status" value="1"/>
</dbReference>
<keyword evidence="7" id="KW-1185">Reference proteome</keyword>
<dbReference type="InterPro" id="IPR050109">
    <property type="entry name" value="HTH-type_TetR-like_transc_reg"/>
</dbReference>
<keyword evidence="3" id="KW-0804">Transcription</keyword>
<dbReference type="PANTHER" id="PTHR30055:SF234">
    <property type="entry name" value="HTH-TYPE TRANSCRIPTIONAL REGULATOR BETI"/>
    <property type="match status" value="1"/>
</dbReference>
<keyword evidence="2 4" id="KW-0238">DNA-binding</keyword>
<dbReference type="Proteomes" id="UP001183410">
    <property type="component" value="Unassembled WGS sequence"/>
</dbReference>
<dbReference type="PANTHER" id="PTHR30055">
    <property type="entry name" value="HTH-TYPE TRANSCRIPTIONAL REGULATOR RUTR"/>
    <property type="match status" value="1"/>
</dbReference>
<dbReference type="PROSITE" id="PS50977">
    <property type="entry name" value="HTH_TETR_2"/>
    <property type="match status" value="1"/>
</dbReference>
<proteinExistence type="predicted"/>
<accession>A0ABU2JYX9</accession>
<comment type="caution">
    <text evidence="6">The sequence shown here is derived from an EMBL/GenBank/DDBJ whole genome shotgun (WGS) entry which is preliminary data.</text>
</comment>
<dbReference type="RefSeq" id="WP_311670284.1">
    <property type="nucleotide sequence ID" value="NZ_JAVREO010000024.1"/>
</dbReference>
<evidence type="ECO:0000313" key="6">
    <source>
        <dbReference type="EMBL" id="MDT0270205.1"/>
    </source>
</evidence>
<dbReference type="InterPro" id="IPR001647">
    <property type="entry name" value="HTH_TetR"/>
</dbReference>
<dbReference type="Pfam" id="PF00440">
    <property type="entry name" value="TetR_N"/>
    <property type="match status" value="1"/>
</dbReference>
<evidence type="ECO:0000256" key="3">
    <source>
        <dbReference type="ARBA" id="ARBA00023163"/>
    </source>
</evidence>
<evidence type="ECO:0000313" key="7">
    <source>
        <dbReference type="Proteomes" id="UP001183410"/>
    </source>
</evidence>
<keyword evidence="1" id="KW-0805">Transcription regulation</keyword>
<organism evidence="6 7">
    <name type="scientific">Streptomyces chisholmiae</name>
    <dbReference type="NCBI Taxonomy" id="3075540"/>
    <lineage>
        <taxon>Bacteria</taxon>
        <taxon>Bacillati</taxon>
        <taxon>Actinomycetota</taxon>
        <taxon>Actinomycetes</taxon>
        <taxon>Kitasatosporales</taxon>
        <taxon>Streptomycetaceae</taxon>
        <taxon>Streptomyces</taxon>
    </lineage>
</organism>
<evidence type="ECO:0000259" key="5">
    <source>
        <dbReference type="PROSITE" id="PS50977"/>
    </source>
</evidence>
<dbReference type="InterPro" id="IPR009057">
    <property type="entry name" value="Homeodomain-like_sf"/>
</dbReference>
<dbReference type="EMBL" id="JAVREO010000024">
    <property type="protein sequence ID" value="MDT0270205.1"/>
    <property type="molecule type" value="Genomic_DNA"/>
</dbReference>
<reference evidence="7" key="1">
    <citation type="submission" date="2023-07" db="EMBL/GenBank/DDBJ databases">
        <title>30 novel species of actinomycetes from the DSMZ collection.</title>
        <authorList>
            <person name="Nouioui I."/>
        </authorList>
    </citation>
    <scope>NUCLEOTIDE SEQUENCE [LARGE SCALE GENOMIC DNA]</scope>
    <source>
        <strain evidence="7">DSM 44915</strain>
    </source>
</reference>